<organism evidence="3 4">
    <name type="scientific">Pyxidicoccus parkwayensis</name>
    <dbReference type="NCBI Taxonomy" id="2813578"/>
    <lineage>
        <taxon>Bacteria</taxon>
        <taxon>Pseudomonadati</taxon>
        <taxon>Myxococcota</taxon>
        <taxon>Myxococcia</taxon>
        <taxon>Myxococcales</taxon>
        <taxon>Cystobacterineae</taxon>
        <taxon>Myxococcaceae</taxon>
        <taxon>Pyxidicoccus</taxon>
    </lineage>
</organism>
<dbReference type="Pfam" id="PF13084">
    <property type="entry name" value="DUF3943"/>
    <property type="match status" value="1"/>
</dbReference>
<protein>
    <submittedName>
        <fullName evidence="3">DUF3943 domain-containing protein</fullName>
    </submittedName>
</protein>
<keyword evidence="1" id="KW-0732">Signal</keyword>
<evidence type="ECO:0000259" key="2">
    <source>
        <dbReference type="Pfam" id="PF13084"/>
    </source>
</evidence>
<dbReference type="InterPro" id="IPR025079">
    <property type="entry name" value="DUF3943"/>
</dbReference>
<evidence type="ECO:0000313" key="3">
    <source>
        <dbReference type="EMBL" id="QSQ28062.1"/>
    </source>
</evidence>
<dbReference type="EMBL" id="CP071090">
    <property type="protein sequence ID" value="QSQ28062.1"/>
    <property type="molecule type" value="Genomic_DNA"/>
</dbReference>
<feature type="signal peptide" evidence="1">
    <location>
        <begin position="1"/>
        <end position="39"/>
    </location>
</feature>
<feature type="chain" id="PRO_5045344345" evidence="1">
    <location>
        <begin position="40"/>
        <end position="478"/>
    </location>
</feature>
<reference evidence="3 4" key="1">
    <citation type="submission" date="2021-02" db="EMBL/GenBank/DDBJ databases">
        <title>De Novo genome assembly of isolated myxobacteria.</title>
        <authorList>
            <person name="Stevens D.C."/>
        </authorList>
    </citation>
    <scope>NUCLEOTIDE SEQUENCE [LARGE SCALE GENOMIC DNA]</scope>
    <source>
        <strain evidence="4">SCPEA02</strain>
    </source>
</reference>
<name>A0ABX7PCB9_9BACT</name>
<accession>A0ABX7PCB9</accession>
<sequence>MGGTWHQSTSSRGRTQAARAGGLVLALFVSLASTSVAYATEGTLPADAPLAESADEKVTKPERHPWLALGEVTAINVVVWVWDRTLGQKEWARITPRNWRDNLSTGFVWDRDGFSTNQFAHPYHGSHYYTAARDNGISFAGAIPFTLFGSTQWELFAETEPPSINDLINTTMGGVAMGEALYRLSSYVLDTEATGRERFGRELAAGLISPVRGVNRLVRGDSFRHEPTPPEWHAPALTGWATLGYLSFGDGKLEAGGRDQFFSQFSLRYGDMFRDDIKRPFDAFDAHIQLTTRETSLVSHAGLTGMLAAKTLLDNEQEEVRLGFMQQLSYVDTIAYEVGGQSLNVGLLHRRELSEHSTLKSAFLVEGSVLTGISSGHMGVGDRDYDYGPGVGLQLHLAFARDAWDILTLEAGVKRIVVLNGQGGAHQVHTGQLQLDLPVLGRMGLGGEVNFFQRHSEFDHFPDLDKDTYELRVFLSVH</sequence>
<gene>
    <name evidence="3" type="ORF">JY651_11020</name>
</gene>
<keyword evidence="4" id="KW-1185">Reference proteome</keyword>
<evidence type="ECO:0000256" key="1">
    <source>
        <dbReference type="SAM" id="SignalP"/>
    </source>
</evidence>
<feature type="domain" description="DUF3943" evidence="2">
    <location>
        <begin position="106"/>
        <end position="211"/>
    </location>
</feature>
<proteinExistence type="predicted"/>
<dbReference type="Proteomes" id="UP000662747">
    <property type="component" value="Chromosome"/>
</dbReference>
<evidence type="ECO:0000313" key="4">
    <source>
        <dbReference type="Proteomes" id="UP000662747"/>
    </source>
</evidence>